<dbReference type="GO" id="GO:0005783">
    <property type="term" value="C:endoplasmic reticulum"/>
    <property type="evidence" value="ECO:0007669"/>
    <property type="project" value="TreeGrafter"/>
</dbReference>
<keyword evidence="3" id="KW-0697">Rotamase</keyword>
<dbReference type="PRINTS" id="PR00153">
    <property type="entry name" value="CSAPPISMRASE"/>
</dbReference>
<keyword evidence="6" id="KW-0732">Signal</keyword>
<accession>A0A1G4JND2</accession>
<dbReference type="PROSITE" id="PS00170">
    <property type="entry name" value="CSA_PPIASE_1"/>
    <property type="match status" value="1"/>
</dbReference>
<proteinExistence type="predicted"/>
<dbReference type="PROSITE" id="PS50072">
    <property type="entry name" value="CSA_PPIASE_2"/>
    <property type="match status" value="1"/>
</dbReference>
<feature type="transmembrane region" description="Helical" evidence="5">
    <location>
        <begin position="275"/>
        <end position="293"/>
    </location>
</feature>
<dbReference type="PANTHER" id="PTHR11071">
    <property type="entry name" value="PEPTIDYL-PROLYL CIS-TRANS ISOMERASE"/>
    <property type="match status" value="1"/>
</dbReference>
<sequence>MLFRYLVCILCTLFEVGKAAQIDSSKIYEPNPPVTHRAFFTIEYTDRTTSQVKELDLTIELYGTVVPKTVENFAKLTKGVTAVIRGTDEENDRFQLGYKDTKFHRIVPDFIIQGGDVLPDVGPFNIFGKQYFEDENFQLKHDRPGRLSMANLDKPDSNASQFFIVTSLEPQTHLDAKHVVFGQVVSGLDELIKEVQYVEVDEQHKPLADVKLIYTLVEELQISGAEDLHKQWLDQAEKFQHGDMSQGVSMATTLATGKKEEAIMKEVLFEQLHHPAVKVASGMVLLLVIYLIVRKTRIFSKNTKIVSMRHD</sequence>
<evidence type="ECO:0000256" key="1">
    <source>
        <dbReference type="ARBA" id="ARBA00000971"/>
    </source>
</evidence>
<evidence type="ECO:0000256" key="3">
    <source>
        <dbReference type="ARBA" id="ARBA00023110"/>
    </source>
</evidence>
<feature type="domain" description="PPIase cyclophilin-type" evidence="7">
    <location>
        <begin position="44"/>
        <end position="217"/>
    </location>
</feature>
<name>A0A1G4JND2_9SACH</name>
<dbReference type="GO" id="GO:0006457">
    <property type="term" value="P:protein folding"/>
    <property type="evidence" value="ECO:0007669"/>
    <property type="project" value="InterPro"/>
</dbReference>
<protein>
    <recommendedName>
        <fullName evidence="2">peptidylprolyl isomerase</fullName>
        <ecNumber evidence="2">5.2.1.8</ecNumber>
    </recommendedName>
</protein>
<gene>
    <name evidence="8" type="ORF">LADA_0F14378G</name>
</gene>
<keyword evidence="5" id="KW-0812">Transmembrane</keyword>
<comment type="catalytic activity">
    <reaction evidence="1">
        <text>[protein]-peptidylproline (omega=180) = [protein]-peptidylproline (omega=0)</text>
        <dbReference type="Rhea" id="RHEA:16237"/>
        <dbReference type="Rhea" id="RHEA-COMP:10747"/>
        <dbReference type="Rhea" id="RHEA-COMP:10748"/>
        <dbReference type="ChEBI" id="CHEBI:83833"/>
        <dbReference type="ChEBI" id="CHEBI:83834"/>
        <dbReference type="EC" id="5.2.1.8"/>
    </reaction>
</comment>
<keyword evidence="5" id="KW-1133">Transmembrane helix</keyword>
<evidence type="ECO:0000313" key="9">
    <source>
        <dbReference type="Proteomes" id="UP000190274"/>
    </source>
</evidence>
<evidence type="ECO:0000256" key="6">
    <source>
        <dbReference type="SAM" id="SignalP"/>
    </source>
</evidence>
<dbReference type="STRING" id="1266660.A0A1G4JND2"/>
<feature type="chain" id="PRO_5009236121" description="peptidylprolyl isomerase" evidence="6">
    <location>
        <begin position="20"/>
        <end position="311"/>
    </location>
</feature>
<dbReference type="CDD" id="cd00317">
    <property type="entry name" value="cyclophilin"/>
    <property type="match status" value="1"/>
</dbReference>
<dbReference type="InterPro" id="IPR029000">
    <property type="entry name" value="Cyclophilin-like_dom_sf"/>
</dbReference>
<evidence type="ECO:0000259" key="7">
    <source>
        <dbReference type="PROSITE" id="PS50072"/>
    </source>
</evidence>
<dbReference type="Proteomes" id="UP000190274">
    <property type="component" value="Chromosome F"/>
</dbReference>
<evidence type="ECO:0000256" key="4">
    <source>
        <dbReference type="ARBA" id="ARBA00023235"/>
    </source>
</evidence>
<evidence type="ECO:0000313" key="8">
    <source>
        <dbReference type="EMBL" id="SCU92106.1"/>
    </source>
</evidence>
<dbReference type="Pfam" id="PF00160">
    <property type="entry name" value="Pro_isomerase"/>
    <property type="match status" value="1"/>
</dbReference>
<dbReference type="GO" id="GO:0016018">
    <property type="term" value="F:cyclosporin A binding"/>
    <property type="evidence" value="ECO:0007669"/>
    <property type="project" value="TreeGrafter"/>
</dbReference>
<evidence type="ECO:0000256" key="5">
    <source>
        <dbReference type="SAM" id="Phobius"/>
    </source>
</evidence>
<dbReference type="Gene3D" id="2.40.100.10">
    <property type="entry name" value="Cyclophilin-like"/>
    <property type="match status" value="1"/>
</dbReference>
<reference evidence="8 9" key="1">
    <citation type="submission" date="2016-03" db="EMBL/GenBank/DDBJ databases">
        <authorList>
            <person name="Devillers H."/>
        </authorList>
    </citation>
    <scope>NUCLEOTIDE SEQUENCE [LARGE SCALE GENOMIC DNA]</scope>
    <source>
        <strain evidence="8">CBS 10888</strain>
    </source>
</reference>
<dbReference type="GO" id="GO:0003755">
    <property type="term" value="F:peptidyl-prolyl cis-trans isomerase activity"/>
    <property type="evidence" value="ECO:0007669"/>
    <property type="project" value="UniProtKB-KW"/>
</dbReference>
<dbReference type="EMBL" id="LT598458">
    <property type="protein sequence ID" value="SCU92106.1"/>
    <property type="molecule type" value="Genomic_DNA"/>
</dbReference>
<keyword evidence="4" id="KW-0413">Isomerase</keyword>
<dbReference type="InterPro" id="IPR020892">
    <property type="entry name" value="Cyclophilin-type_PPIase_CS"/>
</dbReference>
<dbReference type="EC" id="5.2.1.8" evidence="2"/>
<organism evidence="8 9">
    <name type="scientific">Lachancea dasiensis</name>
    <dbReference type="NCBI Taxonomy" id="1072105"/>
    <lineage>
        <taxon>Eukaryota</taxon>
        <taxon>Fungi</taxon>
        <taxon>Dikarya</taxon>
        <taxon>Ascomycota</taxon>
        <taxon>Saccharomycotina</taxon>
        <taxon>Saccharomycetes</taxon>
        <taxon>Saccharomycetales</taxon>
        <taxon>Saccharomycetaceae</taxon>
        <taxon>Lachancea</taxon>
    </lineage>
</organism>
<dbReference type="AlphaFoldDB" id="A0A1G4JND2"/>
<keyword evidence="9" id="KW-1185">Reference proteome</keyword>
<dbReference type="OrthoDB" id="193499at2759"/>
<evidence type="ECO:0000256" key="2">
    <source>
        <dbReference type="ARBA" id="ARBA00013194"/>
    </source>
</evidence>
<dbReference type="PANTHER" id="PTHR11071:SF568">
    <property type="entry name" value="PEPTIDYL-PROLYL CIS-TRANS ISOMERASE CPR4-RELATED"/>
    <property type="match status" value="1"/>
</dbReference>
<keyword evidence="5" id="KW-0472">Membrane</keyword>
<feature type="signal peptide" evidence="6">
    <location>
        <begin position="1"/>
        <end position="19"/>
    </location>
</feature>
<dbReference type="InterPro" id="IPR002130">
    <property type="entry name" value="Cyclophilin-type_PPIase_dom"/>
</dbReference>
<dbReference type="GO" id="GO:0000324">
    <property type="term" value="C:fungal-type vacuole"/>
    <property type="evidence" value="ECO:0007669"/>
    <property type="project" value="TreeGrafter"/>
</dbReference>
<dbReference type="SUPFAM" id="SSF50891">
    <property type="entry name" value="Cyclophilin-like"/>
    <property type="match status" value="1"/>
</dbReference>